<dbReference type="Proteomes" id="UP000515125">
    <property type="component" value="Unplaced"/>
</dbReference>
<dbReference type="InterPro" id="IPR050590">
    <property type="entry name" value="Exosome_comp_Rrp42_subfam"/>
</dbReference>
<evidence type="ECO:0000256" key="2">
    <source>
        <dbReference type="ARBA" id="ARBA00004604"/>
    </source>
</evidence>
<evidence type="ECO:0000256" key="6">
    <source>
        <dbReference type="ARBA" id="ARBA00042523"/>
    </source>
</evidence>
<dbReference type="GO" id="GO:0034475">
    <property type="term" value="P:U4 snRNA 3'-end processing"/>
    <property type="evidence" value="ECO:0007669"/>
    <property type="project" value="TreeGrafter"/>
</dbReference>
<dbReference type="InterPro" id="IPR020568">
    <property type="entry name" value="Ribosomal_Su5_D2-typ_SF"/>
</dbReference>
<sequence length="295" mass="31045">MDIEGPPIPLDAGDPANTASPPRGFYSLFFSSFQGAVCHAEATFTREGAACGIRPDGRCPADLILPGAGGQQEPYSLSVGCGAAEQELADVTGGDGASLSSLLQATLEQLLLPHLVPLKDEGGKASWRISLDVIVLKAGGCLLDAVSLAIWGALKSLRLPSVLIEEAEEKDQGLAVTDLNVSCDERIAAGRPYPIDTVPILLTAAQIGGTYLWDLTDVEAACADSFLVAAILPSGACVALQKFGHILSDCRTLQTTLTISQRLSREILEDLKRQSEQTKDALHGQLDSFFSLASL</sequence>
<evidence type="ECO:0000256" key="5">
    <source>
        <dbReference type="ARBA" id="ARBA00022835"/>
    </source>
</evidence>
<dbReference type="GO" id="GO:0034476">
    <property type="term" value="P:U5 snRNA 3'-end processing"/>
    <property type="evidence" value="ECO:0007669"/>
    <property type="project" value="TreeGrafter"/>
</dbReference>
<keyword evidence="4" id="KW-0963">Cytoplasm</keyword>
<dbReference type="GO" id="GO:0000467">
    <property type="term" value="P:exonucleolytic trimming to generate mature 3'-end of 5.8S rRNA from tricistronic rRNA transcript (SSU-rRNA, 5.8S rRNA, LSU-rRNA)"/>
    <property type="evidence" value="ECO:0007669"/>
    <property type="project" value="TreeGrafter"/>
</dbReference>
<keyword evidence="7" id="KW-1185">Reference proteome</keyword>
<dbReference type="GO" id="GO:0071028">
    <property type="term" value="P:nuclear mRNA surveillance"/>
    <property type="evidence" value="ECO:0007669"/>
    <property type="project" value="TreeGrafter"/>
</dbReference>
<evidence type="ECO:0000256" key="1">
    <source>
        <dbReference type="ARBA" id="ARBA00004496"/>
    </source>
</evidence>
<protein>
    <recommendedName>
        <fullName evidence="6">Ribosomal RNA-processing protein 42</fullName>
    </recommendedName>
</protein>
<dbReference type="Gene3D" id="3.30.230.70">
    <property type="entry name" value="GHMP Kinase, N-terminal domain"/>
    <property type="match status" value="1"/>
</dbReference>
<dbReference type="GO" id="GO:0034473">
    <property type="term" value="P:U1 snRNA 3'-end processing"/>
    <property type="evidence" value="ECO:0007669"/>
    <property type="project" value="TreeGrafter"/>
</dbReference>
<evidence type="ECO:0000313" key="7">
    <source>
        <dbReference type="Proteomes" id="UP000515125"/>
    </source>
</evidence>
<dbReference type="AlphaFoldDB" id="A0A6P6RVU1"/>
<dbReference type="GO" id="GO:0000176">
    <property type="term" value="C:nuclear exosome (RNase complex)"/>
    <property type="evidence" value="ECO:0007669"/>
    <property type="project" value="TreeGrafter"/>
</dbReference>
<proteinExistence type="inferred from homology"/>
<dbReference type="InterPro" id="IPR027408">
    <property type="entry name" value="PNPase/RNase_PH_dom_sf"/>
</dbReference>
<dbReference type="InterPro" id="IPR036345">
    <property type="entry name" value="ExoRNase_PH_dom2_sf"/>
</dbReference>
<dbReference type="GO" id="GO:0071035">
    <property type="term" value="P:nuclear polyadenylation-dependent rRNA catabolic process"/>
    <property type="evidence" value="ECO:0007669"/>
    <property type="project" value="TreeGrafter"/>
</dbReference>
<reference evidence="8" key="1">
    <citation type="submission" date="2025-08" db="UniProtKB">
        <authorList>
            <consortium name="RefSeq"/>
        </authorList>
    </citation>
    <scope>IDENTIFICATION</scope>
</reference>
<dbReference type="PANTHER" id="PTHR11097">
    <property type="entry name" value="EXOSOME COMPLEX EXONUCLEASE RIBOSOMAL RNA PROCESSING PROTEIN"/>
    <property type="match status" value="1"/>
</dbReference>
<dbReference type="GO" id="GO:0035925">
    <property type="term" value="F:mRNA 3'-UTR AU-rich region binding"/>
    <property type="evidence" value="ECO:0007669"/>
    <property type="project" value="TreeGrafter"/>
</dbReference>
<dbReference type="GO" id="GO:0000177">
    <property type="term" value="C:cytoplasmic exosome (RNase complex)"/>
    <property type="evidence" value="ECO:0007669"/>
    <property type="project" value="TreeGrafter"/>
</dbReference>
<name>A0A6P6RVU1_9EIME</name>
<dbReference type="SUPFAM" id="SSF55666">
    <property type="entry name" value="Ribonuclease PH domain 2-like"/>
    <property type="match status" value="1"/>
</dbReference>
<evidence type="ECO:0000256" key="4">
    <source>
        <dbReference type="ARBA" id="ARBA00022490"/>
    </source>
</evidence>
<evidence type="ECO:0000313" key="8">
    <source>
        <dbReference type="RefSeq" id="XP_026191225.1"/>
    </source>
</evidence>
<dbReference type="GeneID" id="34618412"/>
<organism evidence="7 8">
    <name type="scientific">Cyclospora cayetanensis</name>
    <dbReference type="NCBI Taxonomy" id="88456"/>
    <lineage>
        <taxon>Eukaryota</taxon>
        <taxon>Sar</taxon>
        <taxon>Alveolata</taxon>
        <taxon>Apicomplexa</taxon>
        <taxon>Conoidasida</taxon>
        <taxon>Coccidia</taxon>
        <taxon>Eucoccidiorida</taxon>
        <taxon>Eimeriorina</taxon>
        <taxon>Eimeriidae</taxon>
        <taxon>Cyclospora</taxon>
    </lineage>
</organism>
<dbReference type="OrthoDB" id="272245at2759"/>
<dbReference type="GO" id="GO:0016075">
    <property type="term" value="P:rRNA catabolic process"/>
    <property type="evidence" value="ECO:0007669"/>
    <property type="project" value="TreeGrafter"/>
</dbReference>
<gene>
    <name evidence="8" type="primary">LOC34618412</name>
</gene>
<keyword evidence="5" id="KW-0271">Exosome</keyword>
<dbReference type="PANTHER" id="PTHR11097:SF8">
    <property type="entry name" value="EXOSOME COMPLEX COMPONENT RRP42"/>
    <property type="match status" value="1"/>
</dbReference>
<evidence type="ECO:0000256" key="3">
    <source>
        <dbReference type="ARBA" id="ARBA00006678"/>
    </source>
</evidence>
<comment type="subcellular location">
    <subcellularLocation>
        <location evidence="1">Cytoplasm</location>
    </subcellularLocation>
    <subcellularLocation>
        <location evidence="2">Nucleus</location>
        <location evidence="2">Nucleolus</location>
    </subcellularLocation>
</comment>
<dbReference type="GO" id="GO:0005730">
    <property type="term" value="C:nucleolus"/>
    <property type="evidence" value="ECO:0007669"/>
    <property type="project" value="UniProtKB-SubCell"/>
</dbReference>
<accession>A0A6P6RVU1</accession>
<dbReference type="GO" id="GO:0071038">
    <property type="term" value="P:TRAMP-dependent tRNA surveillance pathway"/>
    <property type="evidence" value="ECO:0007669"/>
    <property type="project" value="TreeGrafter"/>
</dbReference>
<dbReference type="SUPFAM" id="SSF54211">
    <property type="entry name" value="Ribosomal protein S5 domain 2-like"/>
    <property type="match status" value="1"/>
</dbReference>
<comment type="similarity">
    <text evidence="3">Belongs to the RNase PH family.</text>
</comment>
<dbReference type="RefSeq" id="XP_026191225.1">
    <property type="nucleotide sequence ID" value="XM_026335440.1"/>
</dbReference>